<accession>A0A4Q4IW63</accession>
<feature type="transmembrane region" description="Helical" evidence="5">
    <location>
        <begin position="257"/>
        <end position="274"/>
    </location>
</feature>
<feature type="transmembrane region" description="Helical" evidence="5">
    <location>
        <begin position="134"/>
        <end position="153"/>
    </location>
</feature>
<feature type="transmembrane region" description="Helical" evidence="5">
    <location>
        <begin position="232"/>
        <end position="251"/>
    </location>
</feature>
<name>A0A4Q4IW63_9SPHN</name>
<dbReference type="InterPro" id="IPR037185">
    <property type="entry name" value="EmrE-like"/>
</dbReference>
<organism evidence="7 8">
    <name type="scientific">Sphingobium indicum</name>
    <dbReference type="NCBI Taxonomy" id="332055"/>
    <lineage>
        <taxon>Bacteria</taxon>
        <taxon>Pseudomonadati</taxon>
        <taxon>Pseudomonadota</taxon>
        <taxon>Alphaproteobacteria</taxon>
        <taxon>Sphingomonadales</taxon>
        <taxon>Sphingomonadaceae</taxon>
        <taxon>Sphingobium</taxon>
    </lineage>
</organism>
<feature type="transmembrane region" description="Helical" evidence="5">
    <location>
        <begin position="79"/>
        <end position="98"/>
    </location>
</feature>
<evidence type="ECO:0000256" key="3">
    <source>
        <dbReference type="ARBA" id="ARBA00022989"/>
    </source>
</evidence>
<dbReference type="RefSeq" id="WP_008829895.1">
    <property type="nucleotide sequence ID" value="NZ_JACBZE010000013.1"/>
</dbReference>
<feature type="transmembrane region" description="Helical" evidence="5">
    <location>
        <begin position="110"/>
        <end position="128"/>
    </location>
</feature>
<dbReference type="Proteomes" id="UP000292734">
    <property type="component" value="Unassembled WGS sequence"/>
</dbReference>
<evidence type="ECO:0000259" key="6">
    <source>
        <dbReference type="Pfam" id="PF00892"/>
    </source>
</evidence>
<evidence type="ECO:0000256" key="1">
    <source>
        <dbReference type="ARBA" id="ARBA00004141"/>
    </source>
</evidence>
<sequence length="297" mass="31289">MALLVVAVWGTNFVVIHEGLAEFSPLTLGALRIFFASVPLLPFLPWPDVRPLTVISYGLLSGALQFGLMLYAMNGHVSPGLASTLLQMQALFTAVIAALAGNERLDRRDVLGLIISGFGIAVISGHVANGDASILGIACVLGAALAWACANIIVRRARPARAISLVAWSNLFAIPPLVAATLLVDGPDRVLRSIVHASWGGWMVVLWQALANALFGYSVWNWLLARHPASRIAPLALLVPAFGLGASAWYLSEPLQPWKIIAALAIVGGLFLGMTRPRLTTQSAAAAPAASRGKPAS</sequence>
<dbReference type="InterPro" id="IPR050638">
    <property type="entry name" value="AA-Vitamin_Transporters"/>
</dbReference>
<feature type="transmembrane region" description="Helical" evidence="5">
    <location>
        <begin position="23"/>
        <end position="42"/>
    </location>
</feature>
<reference evidence="7 8" key="1">
    <citation type="submission" date="2019-02" db="EMBL/GenBank/DDBJ databases">
        <authorList>
            <person name="Feng G."/>
        </authorList>
    </citation>
    <scope>NUCLEOTIDE SEQUENCE [LARGE SCALE GENOMIC DNA]</scope>
    <source>
        <strain evidence="7 8">DSM 26779</strain>
    </source>
</reference>
<dbReference type="PANTHER" id="PTHR32322">
    <property type="entry name" value="INNER MEMBRANE TRANSPORTER"/>
    <property type="match status" value="1"/>
</dbReference>
<keyword evidence="4 5" id="KW-0472">Membrane</keyword>
<comment type="caution">
    <text evidence="7">The sequence shown here is derived from an EMBL/GenBank/DDBJ whole genome shotgun (WGS) entry which is preliminary data.</text>
</comment>
<evidence type="ECO:0000313" key="8">
    <source>
        <dbReference type="Proteomes" id="UP000292734"/>
    </source>
</evidence>
<dbReference type="EMBL" id="SEOM01000011">
    <property type="protein sequence ID" value="RYL97831.1"/>
    <property type="molecule type" value="Genomic_DNA"/>
</dbReference>
<dbReference type="Pfam" id="PF00892">
    <property type="entry name" value="EamA"/>
    <property type="match status" value="2"/>
</dbReference>
<keyword evidence="2 5" id="KW-0812">Transmembrane</keyword>
<feature type="transmembrane region" description="Helical" evidence="5">
    <location>
        <begin position="199"/>
        <end position="220"/>
    </location>
</feature>
<dbReference type="SUPFAM" id="SSF103481">
    <property type="entry name" value="Multidrug resistance efflux transporter EmrE"/>
    <property type="match status" value="2"/>
</dbReference>
<feature type="domain" description="EamA" evidence="6">
    <location>
        <begin position="135"/>
        <end position="272"/>
    </location>
</feature>
<dbReference type="PANTHER" id="PTHR32322:SF9">
    <property type="entry name" value="AMINO-ACID METABOLITE EFFLUX PUMP-RELATED"/>
    <property type="match status" value="1"/>
</dbReference>
<evidence type="ECO:0000256" key="4">
    <source>
        <dbReference type="ARBA" id="ARBA00023136"/>
    </source>
</evidence>
<feature type="domain" description="EamA" evidence="6">
    <location>
        <begin position="1"/>
        <end position="124"/>
    </location>
</feature>
<dbReference type="AlphaFoldDB" id="A0A4Q4IW63"/>
<keyword evidence="3 5" id="KW-1133">Transmembrane helix</keyword>
<evidence type="ECO:0000256" key="5">
    <source>
        <dbReference type="SAM" id="Phobius"/>
    </source>
</evidence>
<evidence type="ECO:0000313" key="7">
    <source>
        <dbReference type="EMBL" id="RYL97831.1"/>
    </source>
</evidence>
<evidence type="ECO:0000256" key="2">
    <source>
        <dbReference type="ARBA" id="ARBA00022692"/>
    </source>
</evidence>
<protein>
    <submittedName>
        <fullName evidence="7">EamA family transporter</fullName>
    </submittedName>
</protein>
<dbReference type="InterPro" id="IPR000620">
    <property type="entry name" value="EamA_dom"/>
</dbReference>
<gene>
    <name evidence="7" type="ORF">EWH08_18495</name>
</gene>
<dbReference type="GO" id="GO:0016020">
    <property type="term" value="C:membrane"/>
    <property type="evidence" value="ECO:0007669"/>
    <property type="project" value="UniProtKB-SubCell"/>
</dbReference>
<comment type="subcellular location">
    <subcellularLocation>
        <location evidence="1">Membrane</location>
        <topology evidence="1">Multi-pass membrane protein</topology>
    </subcellularLocation>
</comment>
<feature type="transmembrane region" description="Helical" evidence="5">
    <location>
        <begin position="54"/>
        <end position="73"/>
    </location>
</feature>
<feature type="transmembrane region" description="Helical" evidence="5">
    <location>
        <begin position="165"/>
        <end position="184"/>
    </location>
</feature>
<proteinExistence type="predicted"/>